<organism evidence="2 3">
    <name type="scientific">Campylobacter jejuni</name>
    <dbReference type="NCBI Taxonomy" id="197"/>
    <lineage>
        <taxon>Bacteria</taxon>
        <taxon>Pseudomonadati</taxon>
        <taxon>Campylobacterota</taxon>
        <taxon>Epsilonproteobacteria</taxon>
        <taxon>Campylobacterales</taxon>
        <taxon>Campylobacteraceae</taxon>
        <taxon>Campylobacter</taxon>
    </lineage>
</organism>
<dbReference type="Proteomes" id="UP000288507">
    <property type="component" value="Unassembled WGS sequence"/>
</dbReference>
<reference evidence="1" key="1">
    <citation type="submission" date="2018-01" db="EMBL/GenBank/DDBJ databases">
        <authorList>
            <person name="Kovanen S."/>
            <person name="Nieminen T."/>
            <person name="Pohja-Mykra M."/>
            <person name="Raunio-Saarnisto M."/>
            <person name="Sauvala M."/>
            <person name="Fredriksson-Ahomaa M."/>
            <person name="Hanninen M.-L."/>
            <person name="Kivisto R."/>
        </authorList>
    </citation>
    <scope>NUCLEOTIDE SEQUENCE</scope>
    <source>
        <strain evidence="1">SO-26</strain>
    </source>
</reference>
<reference evidence="2 3" key="2">
    <citation type="journal article" date="2019" name="Appl. Environ. Microbiol.">
        <title>Population genetics and characterization of Campylobacter jejuni isolates in western jackdaws and game birds in Finland.</title>
        <authorList>
            <person name="Kovanen S."/>
            <person name="Rossi M."/>
            <person name="Pohja-Mykra M."/>
            <person name="Nieminen T."/>
            <person name="Raunio-Saarnisto M."/>
            <person name="Sauvala M."/>
            <person name="Fredriksson-Ahomaa M."/>
            <person name="Hanninen M.L."/>
            <person name="Kivisto R."/>
        </authorList>
    </citation>
    <scope>NUCLEOTIDE SEQUENCE [LARGE SCALE GENOMIC DNA]</scope>
    <source>
        <strain evidence="2 3">CB313</strain>
        <strain evidence="1">SO-26</strain>
    </source>
</reference>
<name>A0A431EEC6_CAMJU</name>
<dbReference type="AlphaFoldDB" id="A0A431EEC6"/>
<protein>
    <submittedName>
        <fullName evidence="2">Uncharacterized protein</fullName>
    </submittedName>
</protein>
<dbReference type="Proteomes" id="UP000287197">
    <property type="component" value="Unassembled WGS sequence"/>
</dbReference>
<proteinExistence type="predicted"/>
<evidence type="ECO:0000313" key="2">
    <source>
        <dbReference type="EMBL" id="RTJ79606.1"/>
    </source>
</evidence>
<gene>
    <name evidence="2" type="ORF">C3H57_04345</name>
    <name evidence="1" type="ORF">C3I27_03530</name>
</gene>
<evidence type="ECO:0000313" key="3">
    <source>
        <dbReference type="Proteomes" id="UP000288507"/>
    </source>
</evidence>
<evidence type="ECO:0000313" key="1">
    <source>
        <dbReference type="EMBL" id="RTI48498.1"/>
    </source>
</evidence>
<dbReference type="EMBL" id="PQZD01000003">
    <property type="protein sequence ID" value="RTI48498.1"/>
    <property type="molecule type" value="Genomic_DNA"/>
</dbReference>
<dbReference type="RefSeq" id="WP_126232165.1">
    <property type="nucleotide sequence ID" value="NZ_PQZD01000003.1"/>
</dbReference>
<sequence length="587" mass="66193">MSKLNLSGISESAIEKELNELINQMRENKIIQDTFPASIRTILVKLLSGFFSKVLYKVTLQQRETYSATASTEEAIYNLAITKGYNITRPTSPIISVKYTGEKTLSLSSAQVIGTYSNYDIIYWGPAKKIEAGDIIRCRLGKLIQYSSMIPDQEDVDYQYVKFDENGLFIVSLTPDKLQAIDDSCISLSFLDSEGKIKEIEVKKDIQDFLLKAQPLDFSSSMTSTNLTIAEKTYQYGLYYLKDNTPFEIKLIETDGMLGELKESSVSLDPDFRYYSFDSAGSDGDSLVKIKTLAPLAASALNRASSVNDIKYITKNSPYIQECYVTRDEGVKGIYQFDFTGFEFQEGQSYWISLNTGETVTKTIERGETLETIVNDFSTLLNQKSSFAMTTVKDKYKLIIQELTADNPLNITASQNITSKDVFSVLAASVQPGCCTVLIYYIHQNIARDWFIDDKTQKAKTPNIADLQLSKAEQEYYTHLFDARLDLSANTVLIPAKYKLHTLQYEVTYMDNTTQDEIDNLKSQILSNVVTKYDLKLANRVLVSEITADIAQLVVNGKNIIQSIKLVEGDNIELTMDTYYILNIILK</sequence>
<comment type="caution">
    <text evidence="2">The sequence shown here is derived from an EMBL/GenBank/DDBJ whole genome shotgun (WGS) entry which is preliminary data.</text>
</comment>
<dbReference type="EMBL" id="PRBV01000005">
    <property type="protein sequence ID" value="RTJ79606.1"/>
    <property type="molecule type" value="Genomic_DNA"/>
</dbReference>
<accession>A0A431EEC6</accession>